<organism evidence="2 3">
    <name type="scientific">Bathymodiolus azoricus thioautotrophic gill symbiont</name>
    <dbReference type="NCBI Taxonomy" id="235205"/>
    <lineage>
        <taxon>Bacteria</taxon>
        <taxon>Pseudomonadati</taxon>
        <taxon>Pseudomonadota</taxon>
        <taxon>Gammaproteobacteria</taxon>
        <taxon>sulfur-oxidizing symbionts</taxon>
    </lineage>
</organism>
<dbReference type="EMBL" id="CVUD02000104">
    <property type="protein sequence ID" value="SEH70748.1"/>
    <property type="molecule type" value="Genomic_DNA"/>
</dbReference>
<feature type="transmembrane region" description="Helical" evidence="1">
    <location>
        <begin position="67"/>
        <end position="95"/>
    </location>
</feature>
<keyword evidence="1" id="KW-1133">Transmembrane helix</keyword>
<dbReference type="Proteomes" id="UP000198559">
    <property type="component" value="Unassembled WGS sequence"/>
</dbReference>
<sequence>MLLDASSNCCLVFRISSLSSMPCSFCAVRKVSCAISFSAVAVASWVFNWVTVCVASSRSWLAELCSCCVCCLLVVCCCLFCWACMSALFAVSIVFSISCSC</sequence>
<accession>A0A1H6KGX0</accession>
<evidence type="ECO:0000313" key="2">
    <source>
        <dbReference type="EMBL" id="SEH70748.1"/>
    </source>
</evidence>
<gene>
    <name evidence="2" type="ORF">BAZSYMB_GCONTIG00860_0</name>
</gene>
<keyword evidence="1" id="KW-0472">Membrane</keyword>
<feature type="transmembrane region" description="Helical" evidence="1">
    <location>
        <begin position="34"/>
        <end position="55"/>
    </location>
</feature>
<name>A0A1H6KGX0_9GAMM</name>
<dbReference type="AlphaFoldDB" id="A0A1H6KGX0"/>
<evidence type="ECO:0000313" key="3">
    <source>
        <dbReference type="Proteomes" id="UP000198559"/>
    </source>
</evidence>
<keyword evidence="1" id="KW-0812">Transmembrane</keyword>
<reference evidence="3" key="1">
    <citation type="submission" date="2016-06" db="EMBL/GenBank/DDBJ databases">
        <authorList>
            <person name="Petersen J."/>
            <person name="Sayavedra L."/>
        </authorList>
    </citation>
    <scope>NUCLEOTIDE SEQUENCE [LARGE SCALE GENOMIC DNA]</scope>
    <source>
        <strain evidence="3">BazSymB</strain>
    </source>
</reference>
<proteinExistence type="predicted"/>
<protein>
    <submittedName>
        <fullName evidence="2">Membrane protein</fullName>
    </submittedName>
</protein>
<evidence type="ECO:0000256" key="1">
    <source>
        <dbReference type="SAM" id="Phobius"/>
    </source>
</evidence>